<evidence type="ECO:0000259" key="3">
    <source>
        <dbReference type="Pfam" id="PF02638"/>
    </source>
</evidence>
<feature type="transmembrane region" description="Helical" evidence="2">
    <location>
        <begin position="12"/>
        <end position="35"/>
    </location>
</feature>
<organism evidence="4">
    <name type="scientific">Trichodesmium erythraeum (strain IMS101)</name>
    <dbReference type="NCBI Taxonomy" id="203124"/>
    <lineage>
        <taxon>Bacteria</taxon>
        <taxon>Bacillati</taxon>
        <taxon>Cyanobacteriota</taxon>
        <taxon>Cyanophyceae</taxon>
        <taxon>Oscillatoriophycideae</taxon>
        <taxon>Oscillatoriales</taxon>
        <taxon>Microcoleaceae</taxon>
        <taxon>Trichodesmium</taxon>
    </lineage>
</organism>
<sequence length="441" mass="51701">MTNKNNHKFKRLKILLVIGVAIAIFYVFLSTILTLTTPVTIKATPEKKEVRGVWITNVSSNVLFSPWAINRALRQLSQLNFNTVYPVTWNRGNTFYPSDVAKKIIGQPQDPTLTAFRLGQDVLREIFQQSHRQGLRVIPWFEYGFMAPINSLLVRRHPQWVTTSLDKNRNFSEQFSELELKDLLPKSDEQSLLTQLQQSLSIYNVWLNPIHPQVQNFILELILEVVKKYDVDGIQIDDRFGMPVQFGYDPMTIYLYQEQHQGKKPPENFTDPEWMQWRANQITAFIERLYKSIKAVKPNCIVSLSSNPYDFAYKLYLQDWQTWIERGLVDEFILQVYRDDLPSFLEELEQPDVKIAKNKIPFSIGILTGTLKTTMTIDKIKQQVKAVRERHFAGVSFFYWETLWSYMTPESPQKRRVAFKKMFPTSVHRPKFAQPLTPWLP</sequence>
<name>Q111I0_TRIEI</name>
<reference evidence="4" key="1">
    <citation type="submission" date="2006-06" db="EMBL/GenBank/DDBJ databases">
        <title>Complete sequence of Trichodesmium erythraeum IMS101.</title>
        <authorList>
            <consortium name="US DOE Joint Genome Institute"/>
            <person name="Copeland A."/>
            <person name="Lucas S."/>
            <person name="Lapidus A."/>
            <person name="Barry K."/>
            <person name="Detter J.C."/>
            <person name="Glavina del Rio T."/>
            <person name="Hammon N."/>
            <person name="Israni S."/>
            <person name="Dalin E."/>
            <person name="Tice H."/>
            <person name="Pitluck S."/>
            <person name="Kiss H."/>
            <person name="Munk A.C."/>
            <person name="Brettin T."/>
            <person name="Bruce D."/>
            <person name="Han C."/>
            <person name="Tapia R."/>
            <person name="Gilna P."/>
            <person name="Schmutz J."/>
            <person name="Larimer F."/>
            <person name="Land M."/>
            <person name="Hauser L."/>
            <person name="Kyrpides N."/>
            <person name="Kim E."/>
            <person name="Richardson P."/>
        </authorList>
    </citation>
    <scope>NUCLEOTIDE SEQUENCE [LARGE SCALE GENOMIC DNA]</scope>
    <source>
        <strain evidence="4">IMS101</strain>
    </source>
</reference>
<dbReference type="PANTHER" id="PTHR43405">
    <property type="entry name" value="GLYCOSYL HYDROLASE DIGH"/>
    <property type="match status" value="1"/>
</dbReference>
<dbReference type="RefSeq" id="WP_011612206.1">
    <property type="nucleotide sequence ID" value="NC_008312.1"/>
</dbReference>
<dbReference type="OrthoDB" id="580981at2"/>
<keyword evidence="2" id="KW-0472">Membrane</keyword>
<keyword evidence="1" id="KW-0732">Signal</keyword>
<protein>
    <recommendedName>
        <fullName evidence="3">Glycosyl hydrolase-like 10 domain-containing protein</fullName>
    </recommendedName>
</protein>
<dbReference type="PANTHER" id="PTHR43405:SF1">
    <property type="entry name" value="GLYCOSYL HYDROLASE DIGH"/>
    <property type="match status" value="1"/>
</dbReference>
<dbReference type="Pfam" id="PF02638">
    <property type="entry name" value="GHL10"/>
    <property type="match status" value="2"/>
</dbReference>
<keyword evidence="2" id="KW-0812">Transmembrane</keyword>
<proteinExistence type="predicted"/>
<evidence type="ECO:0000256" key="1">
    <source>
        <dbReference type="ARBA" id="ARBA00022729"/>
    </source>
</evidence>
<dbReference type="STRING" id="203124.Tery_2650"/>
<dbReference type="Gene3D" id="3.20.20.80">
    <property type="entry name" value="Glycosidases"/>
    <property type="match status" value="1"/>
</dbReference>
<feature type="domain" description="Glycosyl hydrolase-like 10" evidence="3">
    <location>
        <begin position="49"/>
        <end position="173"/>
    </location>
</feature>
<dbReference type="SUPFAM" id="SSF51445">
    <property type="entry name" value="(Trans)glycosidases"/>
    <property type="match status" value="1"/>
</dbReference>
<gene>
    <name evidence="4" type="ordered locus">Tery_2650</name>
</gene>
<dbReference type="InterPro" id="IPR003790">
    <property type="entry name" value="GHL10"/>
</dbReference>
<dbReference type="eggNOG" id="COG1649">
    <property type="taxonomic scope" value="Bacteria"/>
</dbReference>
<dbReference type="EMBL" id="CP000393">
    <property type="protein sequence ID" value="ABG51844.1"/>
    <property type="molecule type" value="Genomic_DNA"/>
</dbReference>
<dbReference type="KEGG" id="ter:Tery_2650"/>
<dbReference type="InterPro" id="IPR052177">
    <property type="entry name" value="Divisome_Glycosyl_Hydrolase"/>
</dbReference>
<keyword evidence="2" id="KW-1133">Transmembrane helix</keyword>
<dbReference type="HOGENOM" id="CLU_029517_1_1_3"/>
<evidence type="ECO:0000313" key="4">
    <source>
        <dbReference type="EMBL" id="ABG51844.1"/>
    </source>
</evidence>
<evidence type="ECO:0000256" key="2">
    <source>
        <dbReference type="SAM" id="Phobius"/>
    </source>
</evidence>
<dbReference type="AlphaFoldDB" id="Q111I0"/>
<accession>Q111I0</accession>
<feature type="domain" description="Glycosyl hydrolase-like 10" evidence="3">
    <location>
        <begin position="196"/>
        <end position="376"/>
    </location>
</feature>
<dbReference type="InterPro" id="IPR017853">
    <property type="entry name" value="GH"/>
</dbReference>